<dbReference type="GO" id="GO:0003700">
    <property type="term" value="F:DNA-binding transcription factor activity"/>
    <property type="evidence" value="ECO:0007669"/>
    <property type="project" value="InterPro"/>
</dbReference>
<feature type="domain" description="HTH araC/xylS-type" evidence="4">
    <location>
        <begin position="178"/>
        <end position="276"/>
    </location>
</feature>
<dbReference type="PROSITE" id="PS01124">
    <property type="entry name" value="HTH_ARAC_FAMILY_2"/>
    <property type="match status" value="1"/>
</dbReference>
<dbReference type="InterPro" id="IPR018060">
    <property type="entry name" value="HTH_AraC"/>
</dbReference>
<dbReference type="OrthoDB" id="1372329at2"/>
<keyword evidence="6" id="KW-1185">Reference proteome</keyword>
<evidence type="ECO:0000256" key="2">
    <source>
        <dbReference type="ARBA" id="ARBA00023125"/>
    </source>
</evidence>
<dbReference type="HOGENOM" id="CLU_000445_88_2_10"/>
<dbReference type="AlphaFoldDB" id="U6RC16"/>
<keyword evidence="3" id="KW-0804">Transcription</keyword>
<dbReference type="eggNOG" id="COG2207">
    <property type="taxonomic scope" value="Bacteria"/>
</dbReference>
<proteinExistence type="predicted"/>
<dbReference type="GO" id="GO:0043565">
    <property type="term" value="F:sequence-specific DNA binding"/>
    <property type="evidence" value="ECO:0007669"/>
    <property type="project" value="InterPro"/>
</dbReference>
<dbReference type="Pfam" id="PF12833">
    <property type="entry name" value="HTH_18"/>
    <property type="match status" value="1"/>
</dbReference>
<dbReference type="SUPFAM" id="SSF46689">
    <property type="entry name" value="Homeodomain-like"/>
    <property type="match status" value="1"/>
</dbReference>
<dbReference type="SMART" id="SM00342">
    <property type="entry name" value="HTH_ARAC"/>
    <property type="match status" value="1"/>
</dbReference>
<organism evidence="5 6">
    <name type="scientific">Phocaeicola massiliensis B84634 = Timone 84634 = DSM 17679 = JCM 13223</name>
    <dbReference type="NCBI Taxonomy" id="1121098"/>
    <lineage>
        <taxon>Bacteria</taxon>
        <taxon>Pseudomonadati</taxon>
        <taxon>Bacteroidota</taxon>
        <taxon>Bacteroidia</taxon>
        <taxon>Bacteroidales</taxon>
        <taxon>Bacteroidaceae</taxon>
        <taxon>Phocaeicola</taxon>
    </lineage>
</organism>
<accession>U6RC16</accession>
<evidence type="ECO:0000256" key="1">
    <source>
        <dbReference type="ARBA" id="ARBA00023015"/>
    </source>
</evidence>
<dbReference type="RefSeq" id="WP_005943014.1">
    <property type="nucleotide sequence ID" value="NZ_KB890328.1"/>
</dbReference>
<evidence type="ECO:0000313" key="6">
    <source>
        <dbReference type="Proteomes" id="UP000017831"/>
    </source>
</evidence>
<dbReference type="Proteomes" id="UP000017831">
    <property type="component" value="Unassembled WGS sequence"/>
</dbReference>
<gene>
    <name evidence="5" type="ORF">HMPREF1534_03084</name>
</gene>
<dbReference type="EMBL" id="AQHY01000036">
    <property type="protein sequence ID" value="EOA53276.1"/>
    <property type="molecule type" value="Genomic_DNA"/>
</dbReference>
<evidence type="ECO:0000256" key="3">
    <source>
        <dbReference type="ARBA" id="ARBA00023163"/>
    </source>
</evidence>
<sequence length="278" mass="32382">MDILSLPDNEPFIAGTDESIDICSNQIMKLSDASICHCRRGKARIEIDMQAYELTENTQILLLPGSIFNCTYASEDLSVSYIVFSDTLFREITSRLEPSFFQFLKEHPCIVIPEERVKPFIGLSFAMKDLYNDRDNNFRLQIFKNFVQNFILDFYDKTRHLFLQKKPKGMNRQEEIFKHFIQLIHKHCTTQREVSFYASELFITPRYLSTVVQNVSNATAKSIIDRHVILESKALLQSTNLSIQEISNRLCFPDQSFFGRYFKKHTGVSPAKYRSNLN</sequence>
<reference evidence="5 6" key="1">
    <citation type="submission" date="2013-04" db="EMBL/GenBank/DDBJ databases">
        <title>The Genome Sequence of Bacteroides massiliensis DSM 17679.</title>
        <authorList>
            <consortium name="The Broad Institute Genomics Platform"/>
            <person name="Earl A."/>
            <person name="Ward D."/>
            <person name="Feldgarden M."/>
            <person name="Gevers D."/>
            <person name="Martens E."/>
            <person name="Fenner L."/>
            <person name="Roux V."/>
            <person name="Mallet M.N."/>
            <person name="Raoult D."/>
            <person name="Walker B."/>
            <person name="Young S."/>
            <person name="Zeng Q."/>
            <person name="Gargeya S."/>
            <person name="Fitzgerald M."/>
            <person name="Haas B."/>
            <person name="Abouelleil A."/>
            <person name="Allen A.W."/>
            <person name="Alvarado L."/>
            <person name="Arachchi H.M."/>
            <person name="Berlin A.M."/>
            <person name="Chapman S.B."/>
            <person name="Gainer-Dewar J."/>
            <person name="Goldberg J."/>
            <person name="Griggs A."/>
            <person name="Gujja S."/>
            <person name="Hansen M."/>
            <person name="Howarth C."/>
            <person name="Imamovic A."/>
            <person name="Ireland A."/>
            <person name="Larimer J."/>
            <person name="McCowan C."/>
            <person name="Murphy C."/>
            <person name="Pearson M."/>
            <person name="Poon T.W."/>
            <person name="Priest M."/>
            <person name="Roberts A."/>
            <person name="Saif S."/>
            <person name="Shea T."/>
            <person name="Sisk P."/>
            <person name="Sykes S."/>
            <person name="Wortman J."/>
            <person name="Nusbaum C."/>
            <person name="Birren B."/>
        </authorList>
    </citation>
    <scope>NUCLEOTIDE SEQUENCE [LARGE SCALE GENOMIC DNA]</scope>
    <source>
        <strain evidence="6">B84634 / Timone 84634 / DSM 17679 / JCM 13223</strain>
    </source>
</reference>
<dbReference type="PATRIC" id="fig|1121098.3.peg.3138"/>
<keyword evidence="1" id="KW-0805">Transcription regulation</keyword>
<dbReference type="Gene3D" id="1.10.10.60">
    <property type="entry name" value="Homeodomain-like"/>
    <property type="match status" value="1"/>
</dbReference>
<keyword evidence="2" id="KW-0238">DNA-binding</keyword>
<dbReference type="PANTHER" id="PTHR43280">
    <property type="entry name" value="ARAC-FAMILY TRANSCRIPTIONAL REGULATOR"/>
    <property type="match status" value="1"/>
</dbReference>
<name>U6RC16_9BACT</name>
<evidence type="ECO:0000259" key="4">
    <source>
        <dbReference type="PROSITE" id="PS01124"/>
    </source>
</evidence>
<dbReference type="STRING" id="1121098.HMPREF1534_03084"/>
<dbReference type="InterPro" id="IPR009057">
    <property type="entry name" value="Homeodomain-like_sf"/>
</dbReference>
<dbReference type="PANTHER" id="PTHR43280:SF32">
    <property type="entry name" value="TRANSCRIPTIONAL REGULATORY PROTEIN"/>
    <property type="match status" value="1"/>
</dbReference>
<comment type="caution">
    <text evidence="5">The sequence shown here is derived from an EMBL/GenBank/DDBJ whole genome shotgun (WGS) entry which is preliminary data.</text>
</comment>
<evidence type="ECO:0000313" key="5">
    <source>
        <dbReference type="EMBL" id="EOA53276.1"/>
    </source>
</evidence>
<protein>
    <recommendedName>
        <fullName evidence="4">HTH araC/xylS-type domain-containing protein</fullName>
    </recommendedName>
</protein>
<dbReference type="GeneID" id="60061044"/>